<reference evidence="4 5" key="1">
    <citation type="submission" date="2020-05" db="EMBL/GenBank/DDBJ databases">
        <authorList>
            <person name="Mo P."/>
        </authorList>
    </citation>
    <scope>NUCLEOTIDE SEQUENCE [LARGE SCALE GENOMIC DNA]</scope>
    <source>
        <strain evidence="4 5">Gen01</strain>
    </source>
</reference>
<keyword evidence="5" id="KW-1185">Reference proteome</keyword>
<feature type="domain" description="AB hydrolase-1" evidence="3">
    <location>
        <begin position="35"/>
        <end position="277"/>
    </location>
</feature>
<dbReference type="SUPFAM" id="SSF53474">
    <property type="entry name" value="alpha/beta-Hydrolases"/>
    <property type="match status" value="1"/>
</dbReference>
<evidence type="ECO:0000259" key="3">
    <source>
        <dbReference type="Pfam" id="PF12697"/>
    </source>
</evidence>
<dbReference type="Proteomes" id="UP000505377">
    <property type="component" value="Chromosome"/>
</dbReference>
<dbReference type="Gene3D" id="3.40.50.1820">
    <property type="entry name" value="alpha/beta hydrolase"/>
    <property type="match status" value="1"/>
</dbReference>
<dbReference type="Pfam" id="PF12697">
    <property type="entry name" value="Abhydrolase_6"/>
    <property type="match status" value="1"/>
</dbReference>
<comment type="similarity">
    <text evidence="2">Belongs to the AB hydrolase superfamily. FUS2 hydrolase family.</text>
</comment>
<dbReference type="InterPro" id="IPR029058">
    <property type="entry name" value="AB_hydrolase_fold"/>
</dbReference>
<organism evidence="4 5">
    <name type="scientific">Pseudonocardia broussonetiae</name>
    <dbReference type="NCBI Taxonomy" id="2736640"/>
    <lineage>
        <taxon>Bacteria</taxon>
        <taxon>Bacillati</taxon>
        <taxon>Actinomycetota</taxon>
        <taxon>Actinomycetes</taxon>
        <taxon>Pseudonocardiales</taxon>
        <taxon>Pseudonocardiaceae</taxon>
        <taxon>Pseudonocardia</taxon>
    </lineage>
</organism>
<dbReference type="AlphaFoldDB" id="A0A6M6JS32"/>
<name>A0A6M6JS32_9PSEU</name>
<evidence type="ECO:0000313" key="5">
    <source>
        <dbReference type="Proteomes" id="UP000505377"/>
    </source>
</evidence>
<evidence type="ECO:0000256" key="1">
    <source>
        <dbReference type="ARBA" id="ARBA00022801"/>
    </source>
</evidence>
<sequence length="306" mass="31737">MVSETGFDSHGTRCSAWYLEAGTDALTGPRGRPCVVMGHGFGATKDAGLLPFAERFAAAGAAVLVFDYRGYGTSEGSPRQNVFHVAHRQDYHAALAHARGLPGVDPDRIVLWGSSYSGGHVVPVAARDGQVAAVISQGAAMDGLAALLEIGRYAGIGQLLRLTGHGLRDLVGSALGRGPHLIPVVGPPGSLAAITAEGAEDGYRSIMGPTFRNEMLARGALFIPLNRPVTAAAKLRAPIFLVVAADDNIAPPAAVRAVAAKAGAGSEILELPSGHFDIYSGEMFERSASAQVAFLQRVLRVEAPAV</sequence>
<accession>A0A6M6JS32</accession>
<dbReference type="RefSeq" id="WP_172164519.1">
    <property type="nucleotide sequence ID" value="NZ_CP053564.1"/>
</dbReference>
<keyword evidence="1 4" id="KW-0378">Hydrolase</keyword>
<dbReference type="PANTHER" id="PTHR22946">
    <property type="entry name" value="DIENELACTONE HYDROLASE DOMAIN-CONTAINING PROTEIN-RELATED"/>
    <property type="match status" value="1"/>
</dbReference>
<proteinExistence type="inferred from homology"/>
<evidence type="ECO:0000313" key="4">
    <source>
        <dbReference type="EMBL" id="QJY49229.1"/>
    </source>
</evidence>
<dbReference type="EMBL" id="CP053564">
    <property type="protein sequence ID" value="QJY49229.1"/>
    <property type="molecule type" value="Genomic_DNA"/>
</dbReference>
<protein>
    <submittedName>
        <fullName evidence="4">Alpha/beta fold hydrolase</fullName>
    </submittedName>
</protein>
<dbReference type="GO" id="GO:0052689">
    <property type="term" value="F:carboxylic ester hydrolase activity"/>
    <property type="evidence" value="ECO:0007669"/>
    <property type="project" value="UniProtKB-ARBA"/>
</dbReference>
<dbReference type="InterPro" id="IPR050261">
    <property type="entry name" value="FrsA_esterase"/>
</dbReference>
<dbReference type="InterPro" id="IPR000073">
    <property type="entry name" value="AB_hydrolase_1"/>
</dbReference>
<dbReference type="KEGG" id="pbro:HOP40_28595"/>
<evidence type="ECO:0000256" key="2">
    <source>
        <dbReference type="ARBA" id="ARBA00038115"/>
    </source>
</evidence>
<dbReference type="PANTHER" id="PTHR22946:SF9">
    <property type="entry name" value="POLYKETIDE TRANSFERASE AF380"/>
    <property type="match status" value="1"/>
</dbReference>
<gene>
    <name evidence="4" type="ORF">HOP40_28595</name>
</gene>